<dbReference type="Pfam" id="PF06250">
    <property type="entry name" value="YhcG_C"/>
    <property type="match status" value="1"/>
</dbReference>
<dbReference type="Gene3D" id="3.40.1350.10">
    <property type="match status" value="1"/>
</dbReference>
<dbReference type="Proteomes" id="UP000660024">
    <property type="component" value="Unassembled WGS sequence"/>
</dbReference>
<dbReference type="RefSeq" id="WP_200584983.1">
    <property type="nucleotide sequence ID" value="NZ_JAEHFY010000005.1"/>
</dbReference>
<keyword evidence="4" id="KW-1185">Reference proteome</keyword>
<feature type="domain" description="YhcG PDDEXK nuclease" evidence="1">
    <location>
        <begin position="215"/>
        <end position="363"/>
    </location>
</feature>
<dbReference type="InterPro" id="IPR053148">
    <property type="entry name" value="PD-DEXK-like_domain"/>
</dbReference>
<reference evidence="3 4" key="1">
    <citation type="submission" date="2020-12" db="EMBL/GenBank/DDBJ databases">
        <title>Bacterial novel species Pedobacter sp. SD-b isolated from soil.</title>
        <authorList>
            <person name="Jung H.-Y."/>
        </authorList>
    </citation>
    <scope>NUCLEOTIDE SEQUENCE [LARGE SCALE GENOMIC DNA]</scope>
    <source>
        <strain evidence="3 4">SD-b</strain>
    </source>
</reference>
<comment type="caution">
    <text evidence="3">The sequence shown here is derived from an EMBL/GenBank/DDBJ whole genome shotgun (WGS) entry which is preliminary data.</text>
</comment>
<protein>
    <submittedName>
        <fullName evidence="3">DUF1016 family protein</fullName>
    </submittedName>
</protein>
<sequence length="376" mass="44099">MKFEKLINSIKDTSQRFQSNTVKAINLNLTLRNWMVGYYIFEFEQKGEDGAEYGSKILPAIAKKIDLKSLAETNLKICRQFYICYPLLLKIALQNNKEILPSSIRQPLTDELQINNNQSLIIRQSLTDELKNQDDSYLYNLLITTSFTHFVEIIRIEDATKRRFFELLVLKTTPSVRELQRQINTLTYERLGLTKDSLEAFEQLKNKIEPTNTTDILKSHYFFDFLNLNQTHLIEETELEQALLHHLQKFILELGNGFCFGARQKRILIGDEYFFIDLVFYHRILKCHIIVELKTEKANHEHIGQLKTYLQFYKKNMMQPTDNPPVGLLLVTSQNKTLVEYAVADSDKELFVSQYLLQLPKKEQLVDFINQELKSL</sequence>
<evidence type="ECO:0000259" key="2">
    <source>
        <dbReference type="Pfam" id="PF17761"/>
    </source>
</evidence>
<dbReference type="PANTHER" id="PTHR30547">
    <property type="entry name" value="UNCHARACTERIZED PROTEIN YHCG-RELATED"/>
    <property type="match status" value="1"/>
</dbReference>
<dbReference type="InterPro" id="IPR011856">
    <property type="entry name" value="tRNA_endonuc-like_dom_sf"/>
</dbReference>
<evidence type="ECO:0000313" key="4">
    <source>
        <dbReference type="Proteomes" id="UP000660024"/>
    </source>
</evidence>
<proteinExistence type="predicted"/>
<dbReference type="InterPro" id="IPR009362">
    <property type="entry name" value="YhcG_C"/>
</dbReference>
<dbReference type="PANTHER" id="PTHR30547:SF5">
    <property type="entry name" value="NUCLEASE YHCG-RELATED"/>
    <property type="match status" value="1"/>
</dbReference>
<evidence type="ECO:0000259" key="1">
    <source>
        <dbReference type="Pfam" id="PF06250"/>
    </source>
</evidence>
<accession>A0ABS1BH72</accession>
<dbReference type="Pfam" id="PF17761">
    <property type="entry name" value="DUF1016_N"/>
    <property type="match status" value="1"/>
</dbReference>
<name>A0ABS1BH72_9SPHI</name>
<evidence type="ECO:0000313" key="3">
    <source>
        <dbReference type="EMBL" id="MBK0382200.1"/>
    </source>
</evidence>
<dbReference type="EMBL" id="JAEHFY010000005">
    <property type="protein sequence ID" value="MBK0382200.1"/>
    <property type="molecule type" value="Genomic_DNA"/>
</dbReference>
<organism evidence="3 4">
    <name type="scientific">Pedobacter segetis</name>
    <dbReference type="NCBI Taxonomy" id="2793069"/>
    <lineage>
        <taxon>Bacteria</taxon>
        <taxon>Pseudomonadati</taxon>
        <taxon>Bacteroidota</taxon>
        <taxon>Sphingobacteriia</taxon>
        <taxon>Sphingobacteriales</taxon>
        <taxon>Sphingobacteriaceae</taxon>
        <taxon>Pedobacter</taxon>
    </lineage>
</organism>
<dbReference type="InterPro" id="IPR041527">
    <property type="entry name" value="YhcG_N"/>
</dbReference>
<gene>
    <name evidence="3" type="ORF">I5M32_04435</name>
</gene>
<feature type="domain" description="YhcG N-terminal" evidence="2">
    <location>
        <begin position="10"/>
        <end position="190"/>
    </location>
</feature>